<evidence type="ECO:0000313" key="3">
    <source>
        <dbReference type="Proteomes" id="UP000887565"/>
    </source>
</evidence>
<evidence type="ECO:0000313" key="4">
    <source>
        <dbReference type="WBParaSite" id="nRc.2.0.1.t33600-RA"/>
    </source>
</evidence>
<dbReference type="Proteomes" id="UP000887565">
    <property type="component" value="Unplaced"/>
</dbReference>
<dbReference type="PANTHER" id="PTHR21506:SF0">
    <property type="entry name" value="CONSERVED OLIGOMERIC GOLGI COMPLEX SUBUNIT 6"/>
    <property type="match status" value="1"/>
</dbReference>
<dbReference type="SMART" id="SM01087">
    <property type="entry name" value="COG6"/>
    <property type="match status" value="1"/>
</dbReference>
<dbReference type="InterPro" id="IPR048369">
    <property type="entry name" value="COG6_C"/>
</dbReference>
<dbReference type="WBParaSite" id="nRc.2.0.1.t33600-RA">
    <property type="protein sequence ID" value="nRc.2.0.1.t33600-RA"/>
    <property type="gene ID" value="nRc.2.0.1.g33600"/>
</dbReference>
<reference evidence="4" key="1">
    <citation type="submission" date="2022-11" db="UniProtKB">
        <authorList>
            <consortium name="WormBaseParasite"/>
        </authorList>
    </citation>
    <scope>IDENTIFICATION</scope>
</reference>
<evidence type="ECO:0000256" key="1">
    <source>
        <dbReference type="SAM" id="MobiDB-lite"/>
    </source>
</evidence>
<keyword evidence="3" id="KW-1185">Reference proteome</keyword>
<protein>
    <submittedName>
        <fullName evidence="4">Conserved oligomeric Golgi complex subunit 6</fullName>
    </submittedName>
</protein>
<feature type="region of interest" description="Disordered" evidence="1">
    <location>
        <begin position="1"/>
        <end position="20"/>
    </location>
</feature>
<proteinExistence type="predicted"/>
<name>A0A915K4A7_ROMCU</name>
<organism evidence="3 4">
    <name type="scientific">Romanomermis culicivorax</name>
    <name type="common">Nematode worm</name>
    <dbReference type="NCBI Taxonomy" id="13658"/>
    <lineage>
        <taxon>Eukaryota</taxon>
        <taxon>Metazoa</taxon>
        <taxon>Ecdysozoa</taxon>
        <taxon>Nematoda</taxon>
        <taxon>Enoplea</taxon>
        <taxon>Dorylaimia</taxon>
        <taxon>Mermithida</taxon>
        <taxon>Mermithoidea</taxon>
        <taxon>Mermithidae</taxon>
        <taxon>Romanomermis</taxon>
    </lineage>
</organism>
<dbReference type="GO" id="GO:0017119">
    <property type="term" value="C:Golgi transport complex"/>
    <property type="evidence" value="ECO:0007669"/>
    <property type="project" value="InterPro"/>
</dbReference>
<accession>A0A915K4A7</accession>
<dbReference type="OMA" id="HSCLDFF"/>
<feature type="domain" description="Conserved Oligomeric Golgi complex subunit 6 C-terminal" evidence="2">
    <location>
        <begin position="23"/>
        <end position="103"/>
    </location>
</feature>
<evidence type="ECO:0000259" key="2">
    <source>
        <dbReference type="Pfam" id="PF20653"/>
    </source>
</evidence>
<sequence>MPLCPRFNPRKNGRRDNRAEDNLDVMESMATEQEAAFEMLYRWIQRQGEVLSMNSSAECSELMIYAFSSLELRPVLFKYSLDEFCVARRKFVISSFLNALTKGTTEKFTPEALTMITEGLCKPLKVRVEQVIGGEHGPVVLYKLSNLFRFYYITMRPSLLGNAPLLDTINDLCNTLCRLFRTSLSMTTNKLLEKVETPSMDLIPVQGIHHVLLMLKEVLEAHDIVLLPNTDKKDSFEKIFSIVIDALLNTLALTSTDLDVVNLAVYMLNCLHLIISVISLFEYTEKRLEMLQAQPARSAGKFLEFPILKRIKMHFTVDVQVEVLAGEQVGYILHKCGISDVYQSFSQHRPSHGPASKINGLDKDTVSSSLKSFESFLTSPEKFKLSQCSLISSIKLRDNVDHSSMEILLAAYKCDSVWL</sequence>
<dbReference type="InterPro" id="IPR010490">
    <property type="entry name" value="COG6"/>
</dbReference>
<dbReference type="AlphaFoldDB" id="A0A915K4A7"/>
<feature type="domain" description="Conserved Oligomeric Golgi complex subunit 6 C-terminal" evidence="2">
    <location>
        <begin position="109"/>
        <end position="413"/>
    </location>
</feature>
<dbReference type="GO" id="GO:0006891">
    <property type="term" value="P:intra-Golgi vesicle-mediated transport"/>
    <property type="evidence" value="ECO:0007669"/>
    <property type="project" value="InterPro"/>
</dbReference>
<dbReference type="Pfam" id="PF20653">
    <property type="entry name" value="COG6_C"/>
    <property type="match status" value="2"/>
</dbReference>
<dbReference type="PANTHER" id="PTHR21506">
    <property type="entry name" value="COMPONENT OF OLIGOMERIC GOLGI COMPLEX 6"/>
    <property type="match status" value="1"/>
</dbReference>